<dbReference type="AlphaFoldDB" id="A0AA39RMU1"/>
<evidence type="ECO:0000313" key="5">
    <source>
        <dbReference type="Proteomes" id="UP001168877"/>
    </source>
</evidence>
<reference evidence="4" key="2">
    <citation type="submission" date="2023-06" db="EMBL/GenBank/DDBJ databases">
        <authorList>
            <person name="Swenson N.G."/>
            <person name="Wegrzyn J.L."/>
            <person name="Mcevoy S.L."/>
        </authorList>
    </citation>
    <scope>NUCLEOTIDE SEQUENCE</scope>
    <source>
        <strain evidence="4">NS2018</strain>
        <tissue evidence="4">Leaf</tissue>
    </source>
</reference>
<dbReference type="GO" id="GO:0005634">
    <property type="term" value="C:nucleus"/>
    <property type="evidence" value="ECO:0007669"/>
    <property type="project" value="TreeGrafter"/>
</dbReference>
<dbReference type="PANTHER" id="PTHR31913">
    <property type="entry name" value="VACUOLAR IMPORT AND DEGRADATION PROTEIN 27"/>
    <property type="match status" value="1"/>
</dbReference>
<dbReference type="InterPro" id="IPR040458">
    <property type="entry name" value="Vid27"/>
</dbReference>
<comment type="caution">
    <text evidence="4">The sequence shown here is derived from an EMBL/GenBank/DDBJ whole genome shotgun (WGS) entry which is preliminary data.</text>
</comment>
<dbReference type="Pfam" id="PF23581">
    <property type="entry name" value="DUF7135"/>
    <property type="match status" value="1"/>
</dbReference>
<dbReference type="GO" id="GO:0005737">
    <property type="term" value="C:cytoplasm"/>
    <property type="evidence" value="ECO:0007669"/>
    <property type="project" value="TreeGrafter"/>
</dbReference>
<name>A0AA39RMU1_ACESA</name>
<dbReference type="InterPro" id="IPR013863">
    <property type="entry name" value="VID27_C"/>
</dbReference>
<feature type="compositionally biased region" description="Acidic residues" evidence="1">
    <location>
        <begin position="68"/>
        <end position="79"/>
    </location>
</feature>
<evidence type="ECO:0000259" key="2">
    <source>
        <dbReference type="Pfam" id="PF08553"/>
    </source>
</evidence>
<feature type="compositionally biased region" description="Polar residues" evidence="1">
    <location>
        <begin position="43"/>
        <end position="53"/>
    </location>
</feature>
<gene>
    <name evidence="4" type="ORF">LWI29_020746</name>
</gene>
<dbReference type="EMBL" id="JAUESC010000386">
    <property type="protein sequence ID" value="KAK0576622.1"/>
    <property type="molecule type" value="Genomic_DNA"/>
</dbReference>
<protein>
    <submittedName>
        <fullName evidence="4">Uncharacterized protein</fullName>
    </submittedName>
</protein>
<sequence length="309" mass="34485">MNGHMDDKKKRQSGVGRGRGKSANKSSSEGKSTVRGRGRPPSANKSSQPSTQAKPAAGKRGRSHKSQDDEEEEDDDDDEEGWWVLKVGSKVRVKVSMEVQLKTFKNQLRVDFVAQGVWAMKFFTQEDYKRFVDKFQDCLFENTHGYESTEVNKMKVYGKDFIGWAKPEAADDSMWEDADESFLKSPQSATPVRANQDLREEFEEAANGGIQSLALGALDNSFLVGDSGIQVVKNFSNGIHGKGVFVNFNGGNYRNSSNMMNSTPKKALLMRAETNMLLMSPVSEAKPHTNGLHQLDIETGKIVTEWRFE</sequence>
<reference evidence="4" key="1">
    <citation type="journal article" date="2022" name="Plant J.">
        <title>Strategies of tolerance reflected in two North American maple genomes.</title>
        <authorList>
            <person name="McEvoy S.L."/>
            <person name="Sezen U.U."/>
            <person name="Trouern-Trend A."/>
            <person name="McMahon S.M."/>
            <person name="Schaberg P.G."/>
            <person name="Yang J."/>
            <person name="Wegrzyn J.L."/>
            <person name="Swenson N.G."/>
        </authorList>
    </citation>
    <scope>NUCLEOTIDE SEQUENCE</scope>
    <source>
        <strain evidence="4">NS2018</strain>
    </source>
</reference>
<keyword evidence="5" id="KW-1185">Reference proteome</keyword>
<feature type="region of interest" description="Disordered" evidence="1">
    <location>
        <begin position="1"/>
        <end position="79"/>
    </location>
</feature>
<accession>A0AA39RMU1</accession>
<feature type="domain" description="DUF7135" evidence="3">
    <location>
        <begin position="64"/>
        <end position="158"/>
    </location>
</feature>
<dbReference type="Proteomes" id="UP001168877">
    <property type="component" value="Unassembled WGS sequence"/>
</dbReference>
<evidence type="ECO:0000313" key="4">
    <source>
        <dbReference type="EMBL" id="KAK0576622.1"/>
    </source>
</evidence>
<dbReference type="Pfam" id="PF08553">
    <property type="entry name" value="VID27"/>
    <property type="match status" value="1"/>
</dbReference>
<evidence type="ECO:0000259" key="3">
    <source>
        <dbReference type="Pfam" id="PF23581"/>
    </source>
</evidence>
<feature type="domain" description="Vacuolar import/degradation Vid27 C-terminal" evidence="2">
    <location>
        <begin position="218"/>
        <end position="307"/>
    </location>
</feature>
<dbReference type="InterPro" id="IPR055559">
    <property type="entry name" value="CYPRO4_DUF7135"/>
</dbReference>
<organism evidence="4 5">
    <name type="scientific">Acer saccharum</name>
    <name type="common">Sugar maple</name>
    <dbReference type="NCBI Taxonomy" id="4024"/>
    <lineage>
        <taxon>Eukaryota</taxon>
        <taxon>Viridiplantae</taxon>
        <taxon>Streptophyta</taxon>
        <taxon>Embryophyta</taxon>
        <taxon>Tracheophyta</taxon>
        <taxon>Spermatophyta</taxon>
        <taxon>Magnoliopsida</taxon>
        <taxon>eudicotyledons</taxon>
        <taxon>Gunneridae</taxon>
        <taxon>Pentapetalae</taxon>
        <taxon>rosids</taxon>
        <taxon>malvids</taxon>
        <taxon>Sapindales</taxon>
        <taxon>Sapindaceae</taxon>
        <taxon>Hippocastanoideae</taxon>
        <taxon>Acereae</taxon>
        <taxon>Acer</taxon>
    </lineage>
</organism>
<dbReference type="PANTHER" id="PTHR31913:SF0">
    <property type="entry name" value="VACUOLAR IMPORT AND DEGRADATION PROTEIN 27"/>
    <property type="match status" value="1"/>
</dbReference>
<proteinExistence type="predicted"/>
<evidence type="ECO:0000256" key="1">
    <source>
        <dbReference type="SAM" id="MobiDB-lite"/>
    </source>
</evidence>